<dbReference type="InterPro" id="IPR003807">
    <property type="entry name" value="DUF202"/>
</dbReference>
<proteinExistence type="predicted"/>
<sequence>MSLTNNAVAGPSTSTRINSINKPSPPKVEFVEKVKVYDSTILEDCFDYSLLVSNNVSMARDQLANERNWLTWFRLSCTLIILGFTVLVQFRLPDKNDTSSRSDVSNKPVGYIFVAIGLSCFFVGIGKYFKNQRLLVKQATYVEAGWASYTAVGILFVFVCTVMILASINASTSFLS</sequence>
<dbReference type="Proteomes" id="UP000650833">
    <property type="component" value="Unassembled WGS sequence"/>
</dbReference>
<evidence type="ECO:0000256" key="5">
    <source>
        <dbReference type="SAM" id="MobiDB-lite"/>
    </source>
</evidence>
<evidence type="ECO:0000259" key="7">
    <source>
        <dbReference type="Pfam" id="PF02656"/>
    </source>
</evidence>
<keyword evidence="4 6" id="KW-0472">Membrane</keyword>
<evidence type="ECO:0000256" key="2">
    <source>
        <dbReference type="ARBA" id="ARBA00022692"/>
    </source>
</evidence>
<evidence type="ECO:0000313" key="8">
    <source>
        <dbReference type="EMBL" id="KAG2189964.1"/>
    </source>
</evidence>
<comment type="caution">
    <text evidence="8">The sequence shown here is derived from an EMBL/GenBank/DDBJ whole genome shotgun (WGS) entry which is preliminary data.</text>
</comment>
<feature type="transmembrane region" description="Helical" evidence="6">
    <location>
        <begin position="149"/>
        <end position="170"/>
    </location>
</feature>
<gene>
    <name evidence="8" type="ORF">INT46_003069</name>
</gene>
<dbReference type="GO" id="GO:0012505">
    <property type="term" value="C:endomembrane system"/>
    <property type="evidence" value="ECO:0007669"/>
    <property type="project" value="UniProtKB-SubCell"/>
</dbReference>
<name>A0A8H7QDI0_9FUNG</name>
<evidence type="ECO:0000256" key="6">
    <source>
        <dbReference type="SAM" id="Phobius"/>
    </source>
</evidence>
<dbReference type="PANTHER" id="PTHR34187:SF3">
    <property type="entry name" value="DUF DOMAIN PROTEIN (AFU_ORTHOLOGUE AFUA_6G11150)"/>
    <property type="match status" value="1"/>
</dbReference>
<protein>
    <recommendedName>
        <fullName evidence="7">DUF202 domain-containing protein</fullName>
    </recommendedName>
</protein>
<keyword evidence="9" id="KW-1185">Reference proteome</keyword>
<comment type="subcellular location">
    <subcellularLocation>
        <location evidence="1">Endomembrane system</location>
        <topology evidence="1">Multi-pass membrane protein</topology>
    </subcellularLocation>
</comment>
<accession>A0A8H7QDI0</accession>
<evidence type="ECO:0000256" key="3">
    <source>
        <dbReference type="ARBA" id="ARBA00022989"/>
    </source>
</evidence>
<feature type="transmembrane region" description="Helical" evidence="6">
    <location>
        <begin position="109"/>
        <end position="129"/>
    </location>
</feature>
<evidence type="ECO:0000256" key="1">
    <source>
        <dbReference type="ARBA" id="ARBA00004127"/>
    </source>
</evidence>
<feature type="transmembrane region" description="Helical" evidence="6">
    <location>
        <begin position="69"/>
        <end position="88"/>
    </location>
</feature>
<dbReference type="EMBL" id="JAEPRC010001109">
    <property type="protein sequence ID" value="KAG2189964.1"/>
    <property type="molecule type" value="Genomic_DNA"/>
</dbReference>
<keyword evidence="2 6" id="KW-0812">Transmembrane</keyword>
<dbReference type="InterPro" id="IPR052053">
    <property type="entry name" value="IM_YidH-like"/>
</dbReference>
<reference evidence="8" key="1">
    <citation type="submission" date="2020-12" db="EMBL/GenBank/DDBJ databases">
        <title>Metabolic potential, ecology and presence of endohyphal bacteria is reflected in genomic diversity of Mucoromycotina.</title>
        <authorList>
            <person name="Muszewska A."/>
            <person name="Okrasinska A."/>
            <person name="Steczkiewicz K."/>
            <person name="Drgas O."/>
            <person name="Orlowska M."/>
            <person name="Perlinska-Lenart U."/>
            <person name="Aleksandrzak-Piekarczyk T."/>
            <person name="Szatraj K."/>
            <person name="Zielenkiewicz U."/>
            <person name="Pilsyk S."/>
            <person name="Malc E."/>
            <person name="Mieczkowski P."/>
            <person name="Kruszewska J.S."/>
            <person name="Biernat P."/>
            <person name="Pawlowska J."/>
        </authorList>
    </citation>
    <scope>NUCLEOTIDE SEQUENCE</scope>
    <source>
        <strain evidence="8">CBS 226.32</strain>
    </source>
</reference>
<dbReference type="AlphaFoldDB" id="A0A8H7QDI0"/>
<keyword evidence="3 6" id="KW-1133">Transmembrane helix</keyword>
<evidence type="ECO:0000256" key="4">
    <source>
        <dbReference type="ARBA" id="ARBA00023136"/>
    </source>
</evidence>
<feature type="region of interest" description="Disordered" evidence="5">
    <location>
        <begin position="1"/>
        <end position="20"/>
    </location>
</feature>
<dbReference type="PANTHER" id="PTHR34187">
    <property type="entry name" value="FGR18P"/>
    <property type="match status" value="1"/>
</dbReference>
<evidence type="ECO:0000313" key="9">
    <source>
        <dbReference type="Proteomes" id="UP000650833"/>
    </source>
</evidence>
<dbReference type="Pfam" id="PF02656">
    <property type="entry name" value="DUF202"/>
    <property type="match status" value="1"/>
</dbReference>
<feature type="domain" description="DUF202" evidence="7">
    <location>
        <begin position="60"/>
        <end position="133"/>
    </location>
</feature>
<organism evidence="8 9">
    <name type="scientific">Mucor plumbeus</name>
    <dbReference type="NCBI Taxonomy" id="97098"/>
    <lineage>
        <taxon>Eukaryota</taxon>
        <taxon>Fungi</taxon>
        <taxon>Fungi incertae sedis</taxon>
        <taxon>Mucoromycota</taxon>
        <taxon>Mucoromycotina</taxon>
        <taxon>Mucoromycetes</taxon>
        <taxon>Mucorales</taxon>
        <taxon>Mucorineae</taxon>
        <taxon>Mucoraceae</taxon>
        <taxon>Mucor</taxon>
    </lineage>
</organism>
<dbReference type="OrthoDB" id="199599at2759"/>